<keyword evidence="1" id="KW-0472">Membrane</keyword>
<keyword evidence="4" id="KW-1185">Reference proteome</keyword>
<dbReference type="GeneID" id="69118354"/>
<protein>
    <submittedName>
        <fullName evidence="3">SHOCT domain-containing protein</fullName>
    </submittedName>
</protein>
<comment type="caution">
    <text evidence="3">The sequence shown here is derived from an EMBL/GenBank/DDBJ whole genome shotgun (WGS) entry which is preliminary data.</text>
</comment>
<keyword evidence="1" id="KW-0812">Transmembrane</keyword>
<evidence type="ECO:0000313" key="3">
    <source>
        <dbReference type="EMBL" id="MFC3478635.1"/>
    </source>
</evidence>
<keyword evidence="1" id="KW-1133">Transmembrane helix</keyword>
<dbReference type="EMBL" id="JBHRWN010000002">
    <property type="protein sequence ID" value="MFC3478635.1"/>
    <property type="molecule type" value="Genomic_DNA"/>
</dbReference>
<dbReference type="Pfam" id="PF09851">
    <property type="entry name" value="SHOCT"/>
    <property type="match status" value="1"/>
</dbReference>
<organism evidence="3 4">
    <name type="scientific">Halobacterium litoreum</name>
    <dbReference type="NCBI Taxonomy" id="2039234"/>
    <lineage>
        <taxon>Archaea</taxon>
        <taxon>Methanobacteriati</taxon>
        <taxon>Methanobacteriota</taxon>
        <taxon>Stenosarchaea group</taxon>
        <taxon>Halobacteria</taxon>
        <taxon>Halobacteriales</taxon>
        <taxon>Halobacteriaceae</taxon>
        <taxon>Halobacterium</taxon>
    </lineage>
</organism>
<gene>
    <name evidence="3" type="ORF">ACFOKC_12965</name>
</gene>
<reference evidence="3 4" key="1">
    <citation type="journal article" date="2019" name="Int. J. Syst. Evol. Microbiol.">
        <title>The Global Catalogue of Microorganisms (GCM) 10K type strain sequencing project: providing services to taxonomists for standard genome sequencing and annotation.</title>
        <authorList>
            <consortium name="The Broad Institute Genomics Platform"/>
            <consortium name="The Broad Institute Genome Sequencing Center for Infectious Disease"/>
            <person name="Wu L."/>
            <person name="Ma J."/>
        </authorList>
    </citation>
    <scope>NUCLEOTIDE SEQUENCE [LARGE SCALE GENOMIC DNA]</scope>
    <source>
        <strain evidence="3 4">CGMCC 1.12562</strain>
    </source>
</reference>
<sequence length="123" mass="13422">MASTDRRLAALVVLALALFVALPLVFVGFGAMGAGHMDGTWGYGPMMDGAWGAGTAGWVVLLAFAMRLLFFVALLGGAYLLYRAVTSDDDTDPALEELRAAYARGDLTDDEYEERRERLERDR</sequence>
<evidence type="ECO:0000256" key="1">
    <source>
        <dbReference type="SAM" id="Phobius"/>
    </source>
</evidence>
<evidence type="ECO:0000313" key="4">
    <source>
        <dbReference type="Proteomes" id="UP001595660"/>
    </source>
</evidence>
<feature type="domain" description="SHOCT" evidence="2">
    <location>
        <begin position="94"/>
        <end position="119"/>
    </location>
</feature>
<feature type="transmembrane region" description="Helical" evidence="1">
    <location>
        <begin position="57"/>
        <end position="82"/>
    </location>
</feature>
<dbReference type="RefSeq" id="WP_232570058.1">
    <property type="nucleotide sequence ID" value="NZ_CP089466.1"/>
</dbReference>
<evidence type="ECO:0000259" key="2">
    <source>
        <dbReference type="Pfam" id="PF09851"/>
    </source>
</evidence>
<dbReference type="AlphaFoldDB" id="A0ABD5NH55"/>
<name>A0ABD5NH55_9EURY</name>
<dbReference type="InterPro" id="IPR018649">
    <property type="entry name" value="SHOCT"/>
</dbReference>
<proteinExistence type="predicted"/>
<dbReference type="Proteomes" id="UP001595660">
    <property type="component" value="Unassembled WGS sequence"/>
</dbReference>
<accession>A0ABD5NH55</accession>